<dbReference type="EMBL" id="JANBVB010000313">
    <property type="protein sequence ID" value="KAJ2895259.1"/>
    <property type="molecule type" value="Genomic_DNA"/>
</dbReference>
<evidence type="ECO:0000313" key="1">
    <source>
        <dbReference type="EMBL" id="KAJ2895259.1"/>
    </source>
</evidence>
<sequence length="666" mass="74523">MEQLIRKSITDDLKPTLLHIENESYKHRHHAAMRDVESTETHFRVTVVSELFSGLSPIQRQRKIYSLLKSEMAREGGIHALSLVTKTSKEQEAALAAAKSPNPADTAINYVAGSRCVRLGNYYTVLDEEEHSALLQPLMWVCHNFRAVAHPQYFFYFHANFAAPVVIEDDLSSDMEDASELESLSQNAHLTNRLSEANIGYPVFHLFKVLDIRMDAASIYDGTAHHILSCQPYDGCAFPFARKLLLNLVVDGTTDDNLANSPETSANIAAFAQRIKQISPELSYIHVVSERRSSRGVGFNTNYNRLATQMIQLSANIEYSEFCGSRVSVTLQLDVVTYLACIMCNSELNSGQFALLARLNANTLQILELRSQRFSDIASLIRNVDGVYASYPQLHTLQLNDVLCDDFNTERPRFEGVIPFPSLKILRIMDCYPFGDDTPFRGNADTLELLTTSWDVTAASVIINHGVFSLTSHPKLKFVSVCHRSRVVPDAFATTAEALQFALNIGAQAPVREIRRAKSGPELAFAFSLLGDYACIRVLILPYACLDVLGVIAMVKSLPLLSDLHSTFPNVGLLPTGVSLDEFPAYVIRTNVMVGERFRCWNFENNTPKSYEDAAKCILLLALVCQNYSCTVSPRSVREELGSALRDSIFSDMFRPFERQLQHFLF</sequence>
<name>A0ACC1M4L8_9FUNG</name>
<accession>A0ACC1M4L8</accession>
<evidence type="ECO:0000313" key="2">
    <source>
        <dbReference type="Proteomes" id="UP001139981"/>
    </source>
</evidence>
<gene>
    <name evidence="1" type="primary">uvi31</name>
    <name evidence="1" type="ORF">IWW38_002356</name>
</gene>
<comment type="caution">
    <text evidence="1">The sequence shown here is derived from an EMBL/GenBank/DDBJ whole genome shotgun (WGS) entry which is preliminary data.</text>
</comment>
<organism evidence="1 2">
    <name type="scientific">Coemansia aciculifera</name>
    <dbReference type="NCBI Taxonomy" id="417176"/>
    <lineage>
        <taxon>Eukaryota</taxon>
        <taxon>Fungi</taxon>
        <taxon>Fungi incertae sedis</taxon>
        <taxon>Zoopagomycota</taxon>
        <taxon>Kickxellomycotina</taxon>
        <taxon>Kickxellomycetes</taxon>
        <taxon>Kickxellales</taxon>
        <taxon>Kickxellaceae</taxon>
        <taxon>Coemansia</taxon>
    </lineage>
</organism>
<proteinExistence type="predicted"/>
<dbReference type="Proteomes" id="UP001139981">
    <property type="component" value="Unassembled WGS sequence"/>
</dbReference>
<reference evidence="1" key="1">
    <citation type="submission" date="2022-07" db="EMBL/GenBank/DDBJ databases">
        <title>Phylogenomic reconstructions and comparative analyses of Kickxellomycotina fungi.</title>
        <authorList>
            <person name="Reynolds N.K."/>
            <person name="Stajich J.E."/>
            <person name="Barry K."/>
            <person name="Grigoriev I.V."/>
            <person name="Crous P."/>
            <person name="Smith M.E."/>
        </authorList>
    </citation>
    <scope>NUCLEOTIDE SEQUENCE</scope>
    <source>
        <strain evidence="1">CBS 190363</strain>
    </source>
</reference>
<keyword evidence="2" id="KW-1185">Reference proteome</keyword>
<protein>
    <submittedName>
        <fullName evidence="1">BolA domain UV induced protein Uvi31</fullName>
    </submittedName>
</protein>